<dbReference type="Gene3D" id="3.40.50.980">
    <property type="match status" value="2"/>
</dbReference>
<evidence type="ECO:0000256" key="2">
    <source>
        <dbReference type="ARBA" id="ARBA00022553"/>
    </source>
</evidence>
<dbReference type="CDD" id="cd19531">
    <property type="entry name" value="LCL_NRPS-like"/>
    <property type="match status" value="1"/>
</dbReference>
<dbReference type="KEGG" id="scor:J3U87_24735"/>
<dbReference type="SUPFAM" id="SSF47336">
    <property type="entry name" value="ACP-like"/>
    <property type="match status" value="1"/>
</dbReference>
<dbReference type="Gene3D" id="2.30.38.10">
    <property type="entry name" value="Luciferase, Domain 3"/>
    <property type="match status" value="1"/>
</dbReference>
<dbReference type="AlphaFoldDB" id="A0A8A4TIX5"/>
<dbReference type="RefSeq" id="WP_237378452.1">
    <property type="nucleotide sequence ID" value="NZ_CP071793.1"/>
</dbReference>
<proteinExistence type="predicted"/>
<dbReference type="EMBL" id="CP071793">
    <property type="protein sequence ID" value="QTD48801.1"/>
    <property type="molecule type" value="Genomic_DNA"/>
</dbReference>
<dbReference type="GO" id="GO:0043041">
    <property type="term" value="P:amino acid activation for nonribosomal peptide biosynthetic process"/>
    <property type="evidence" value="ECO:0007669"/>
    <property type="project" value="TreeGrafter"/>
</dbReference>
<organism evidence="4 5">
    <name type="scientific">Sulfidibacter corallicola</name>
    <dbReference type="NCBI Taxonomy" id="2818388"/>
    <lineage>
        <taxon>Bacteria</taxon>
        <taxon>Pseudomonadati</taxon>
        <taxon>Acidobacteriota</taxon>
        <taxon>Holophagae</taxon>
        <taxon>Acanthopleuribacterales</taxon>
        <taxon>Acanthopleuribacteraceae</taxon>
        <taxon>Sulfidibacter</taxon>
    </lineage>
</organism>
<dbReference type="SUPFAM" id="SSF56801">
    <property type="entry name" value="Acetyl-CoA synthetase-like"/>
    <property type="match status" value="1"/>
</dbReference>
<dbReference type="FunFam" id="3.30.559.10:FF:000012">
    <property type="entry name" value="Non-ribosomal peptide synthetase"/>
    <property type="match status" value="1"/>
</dbReference>
<dbReference type="SMART" id="SM00823">
    <property type="entry name" value="PKS_PP"/>
    <property type="match status" value="1"/>
</dbReference>
<dbReference type="Gene3D" id="3.30.559.30">
    <property type="entry name" value="Nonribosomal peptide synthetase, condensation domain"/>
    <property type="match status" value="1"/>
</dbReference>
<dbReference type="Pfam" id="PF13193">
    <property type="entry name" value="AMP-binding_C"/>
    <property type="match status" value="1"/>
</dbReference>
<feature type="domain" description="Carrier" evidence="3">
    <location>
        <begin position="1009"/>
        <end position="1084"/>
    </location>
</feature>
<dbReference type="FunFam" id="3.40.50.12780:FF:000012">
    <property type="entry name" value="Non-ribosomal peptide synthetase"/>
    <property type="match status" value="1"/>
</dbReference>
<dbReference type="GO" id="GO:0005829">
    <property type="term" value="C:cytosol"/>
    <property type="evidence" value="ECO:0007669"/>
    <property type="project" value="TreeGrafter"/>
</dbReference>
<accession>A0A8A4TIX5</accession>
<dbReference type="InterPro" id="IPR000873">
    <property type="entry name" value="AMP-dep_synth/lig_dom"/>
</dbReference>
<dbReference type="GO" id="GO:0031177">
    <property type="term" value="F:phosphopantetheine binding"/>
    <property type="evidence" value="ECO:0007669"/>
    <property type="project" value="InterPro"/>
</dbReference>
<dbReference type="GO" id="GO:0072330">
    <property type="term" value="P:monocarboxylic acid biosynthetic process"/>
    <property type="evidence" value="ECO:0007669"/>
    <property type="project" value="UniProtKB-ARBA"/>
</dbReference>
<protein>
    <submittedName>
        <fullName evidence="4">Amino acid adenylation domain-containing protein</fullName>
    </submittedName>
</protein>
<dbReference type="InterPro" id="IPR010071">
    <property type="entry name" value="AA_adenyl_dom"/>
</dbReference>
<dbReference type="InterPro" id="IPR025110">
    <property type="entry name" value="AMP-bd_C"/>
</dbReference>
<dbReference type="PANTHER" id="PTHR45527">
    <property type="entry name" value="NONRIBOSOMAL PEPTIDE SYNTHETASE"/>
    <property type="match status" value="1"/>
</dbReference>
<dbReference type="Gene3D" id="3.30.559.10">
    <property type="entry name" value="Chloramphenicol acetyltransferase-like domain"/>
    <property type="match status" value="1"/>
</dbReference>
<dbReference type="FunFam" id="3.30.559.30:FF:000001">
    <property type="entry name" value="Non-ribosomal peptide synthetase"/>
    <property type="match status" value="1"/>
</dbReference>
<evidence type="ECO:0000313" key="5">
    <source>
        <dbReference type="Proteomes" id="UP000663929"/>
    </source>
</evidence>
<dbReference type="NCBIfam" id="TIGR01733">
    <property type="entry name" value="AA-adenyl-dom"/>
    <property type="match status" value="1"/>
</dbReference>
<dbReference type="InterPro" id="IPR001242">
    <property type="entry name" value="Condensation_dom"/>
</dbReference>
<keyword evidence="2" id="KW-0597">Phosphoprotein</keyword>
<evidence type="ECO:0000313" key="4">
    <source>
        <dbReference type="EMBL" id="QTD48801.1"/>
    </source>
</evidence>
<dbReference type="Pfam" id="PF00501">
    <property type="entry name" value="AMP-binding"/>
    <property type="match status" value="1"/>
</dbReference>
<dbReference type="InterPro" id="IPR023213">
    <property type="entry name" value="CAT-like_dom_sf"/>
</dbReference>
<dbReference type="SUPFAM" id="SSF52777">
    <property type="entry name" value="CoA-dependent acyltransferases"/>
    <property type="match status" value="2"/>
</dbReference>
<dbReference type="Gene3D" id="1.10.1200.10">
    <property type="entry name" value="ACP-like"/>
    <property type="match status" value="1"/>
</dbReference>
<sequence length="1122" mass="124240">MNDISQRIAGLSPEKRALLLKRLGMDKKAQNPDTIPAIADRAGDFPLSFSQQRLWFLQQLEGAGEAYHISLAFQLEGRFDVAIFRRCIETLVARHESLRTVFREKDGVPVQNVTEARARIDEVDLRHVGEDERETEVLRLAAEEARRPFDLSADLLLRAQVLALGAEDHVILLTMHHIVSDGWSLGVLMRDFVLLYKAYSRGQASPLAPLPIQYADFAAWQRQHLAGPRLERQLNFWKRNLADLPALLELPTDHPRPAVQTYRGSSEPLVLSKELTQRLAVLAREQDATLFIILLTVFQILLGRYARTNDVAVGSPIANRTRREVEDLIGLFVNTLVLRTRFEDCMGFRDLLSQVRQHVMEAHDHQDVPFEQLVDVLQPVRNTAHTPLFQVMFILQNAPDETDDLEGLKLSIPKREHKVSKFDMSLSMSETSDGLRGSLEYSTDLWEAASIKRFLAHFEVLLQAVVADPDQRVADLPLLSADERDQLLASQAETRSAYREDVFVHQLFEERVAATPDRPALTFAGRTMSYGELNAAAETLADHLAARGITTETPVAVYLERGPNLVIALLAVLKAGGCYIPIDPFYPEQRIRYVLEDAQPALVLTQTSLRGAVPTALTALCLDATPNHDGEGTPAPRPRRACHGEQLAYTIYTSGSTGRPKGVQIPHRALANFLHAMQRELPIDEADTLLAVTSMSFDIAVLELFLPLSLGAGLVLARKEDTLDGGRMLGLIQNHRITAMQATPSGWRLLLEGLGERKLPGLKALCGGEALPGALAGEMLAHGFSLFNLYGPTETTIWSACHPVVQSDGGTVSIGRAIANTQLYIVDKHLNLMPAGAPGELFIGGDGLARGYRGQPAMTADRFRPDPFSNRPGARIYWTGDLSRTEPSGNLAFLGRVDFQVKIRGFRIELGEIESRLEAHDQVVQAAVVVHQNGERETDKRLVAYLVAGGDEPDAAELKRFLAESLPEYMVPTAFIPLTEMPLTPNGKLDRKALPEPDRAAAPAVDYVAPGSEAEQKLVAIWQDVLGLDRIGIHNNFFDLGGHSLLLARVHAAIRKAFPKPCSLLDLFRYTTISALAEYLTGMGGAEPGRNLALDRAQRQRAAAMKQRRQLVRRPRVERTSK</sequence>
<dbReference type="PANTHER" id="PTHR45527:SF1">
    <property type="entry name" value="FATTY ACID SYNTHASE"/>
    <property type="match status" value="1"/>
</dbReference>
<dbReference type="Pfam" id="PF00668">
    <property type="entry name" value="Condensation"/>
    <property type="match status" value="1"/>
</dbReference>
<evidence type="ECO:0000256" key="1">
    <source>
        <dbReference type="ARBA" id="ARBA00022450"/>
    </source>
</evidence>
<name>A0A8A4TIX5_SULCO</name>
<dbReference type="InterPro" id="IPR045851">
    <property type="entry name" value="AMP-bd_C_sf"/>
</dbReference>
<dbReference type="GO" id="GO:0003824">
    <property type="term" value="F:catalytic activity"/>
    <property type="evidence" value="ECO:0007669"/>
    <property type="project" value="InterPro"/>
</dbReference>
<dbReference type="Gene3D" id="3.30.300.30">
    <property type="match status" value="1"/>
</dbReference>
<dbReference type="CDD" id="cd12116">
    <property type="entry name" value="A_NRPS_Ta1_like"/>
    <property type="match status" value="1"/>
</dbReference>
<dbReference type="Proteomes" id="UP000663929">
    <property type="component" value="Chromosome"/>
</dbReference>
<keyword evidence="5" id="KW-1185">Reference proteome</keyword>
<keyword evidence="1" id="KW-0596">Phosphopantetheine</keyword>
<dbReference type="Pfam" id="PF00550">
    <property type="entry name" value="PP-binding"/>
    <property type="match status" value="1"/>
</dbReference>
<dbReference type="FunFam" id="3.30.300.30:FF:000010">
    <property type="entry name" value="Enterobactin synthetase component F"/>
    <property type="match status" value="1"/>
</dbReference>
<dbReference type="InterPro" id="IPR009081">
    <property type="entry name" value="PP-bd_ACP"/>
</dbReference>
<dbReference type="FunFam" id="1.10.1200.10:FF:000016">
    <property type="entry name" value="Non-ribosomal peptide synthase"/>
    <property type="match status" value="1"/>
</dbReference>
<reference evidence="4" key="1">
    <citation type="submission" date="2021-03" db="EMBL/GenBank/DDBJ databases">
        <title>Acanthopleuribacteraceae sp. M133.</title>
        <authorList>
            <person name="Wang G."/>
        </authorList>
    </citation>
    <scope>NUCLEOTIDE SEQUENCE</scope>
    <source>
        <strain evidence="4">M133</strain>
    </source>
</reference>
<dbReference type="GO" id="GO:0044550">
    <property type="term" value="P:secondary metabolite biosynthetic process"/>
    <property type="evidence" value="ECO:0007669"/>
    <property type="project" value="UniProtKB-ARBA"/>
</dbReference>
<dbReference type="InterPro" id="IPR020806">
    <property type="entry name" value="PKS_PP-bd"/>
</dbReference>
<gene>
    <name evidence="4" type="ORF">J3U87_24735</name>
</gene>
<dbReference type="InterPro" id="IPR036736">
    <property type="entry name" value="ACP-like_sf"/>
</dbReference>
<dbReference type="FunFam" id="3.40.50.980:FF:000001">
    <property type="entry name" value="Non-ribosomal peptide synthetase"/>
    <property type="match status" value="1"/>
</dbReference>
<evidence type="ECO:0000259" key="3">
    <source>
        <dbReference type="PROSITE" id="PS50075"/>
    </source>
</evidence>
<dbReference type="PROSITE" id="PS50075">
    <property type="entry name" value="CARRIER"/>
    <property type="match status" value="1"/>
</dbReference>